<dbReference type="Pfam" id="PF26640">
    <property type="entry name" value="DUF8212"/>
    <property type="match status" value="1"/>
</dbReference>
<dbReference type="Proteomes" id="UP000825890">
    <property type="component" value="Unassembled WGS sequence"/>
</dbReference>
<dbReference type="PANTHER" id="PTHR10622:SF12">
    <property type="entry name" value="HET DOMAIN-CONTAINING PROTEIN"/>
    <property type="match status" value="1"/>
</dbReference>
<dbReference type="RefSeq" id="XP_044663905.1">
    <property type="nucleotide sequence ID" value="XM_044807970.1"/>
</dbReference>
<gene>
    <name evidence="4" type="ORF">CKM354_001244800</name>
</gene>
<sequence>MRLINIHTLEQRNFNAFPPRYACLSHRWQGAETTYVDFISTPRSASAGIEKIQSFCDFLKRPELYEDGQVPPVKWCWVDTCCIDKRSSAELSEAINSMAKWYRNAEFCVAYLSDVPALADAESHEDYFRKSQWFMRGWTLQELLFPCRVLFTTMQWELLPNLDTASSHGRRIISEITTIPESCIGDHRAMLRCTVALRMRWAARRQTSRLEDIAYCLLGIFQINMPLLYGEGERAFLRLQEQIISNYDDESIFAWTSRNNGPMPVLASSPHAFRNSCMISPVSLQPRPPYRISNRGLEFQTDAVQLTVQGLAVDVVQLNCCQDRSGDRYVWLIALQQATELPNNVVPRWHRVYSKFEPADDLWGALLSMGAKLAGKVESKIYHIATSPENLACMVPLIVKRRYILTLDEMYEDHCQKESAEVQFDSAKPSLLRESSSRAPAGSSGATTTHMDLAKLQGDRNIALSQPEGTMPTSFGPPMRWTEIQRFYAQPNDFSALAALTEDDADADWY</sequence>
<evidence type="ECO:0000256" key="1">
    <source>
        <dbReference type="SAM" id="MobiDB-lite"/>
    </source>
</evidence>
<evidence type="ECO:0000259" key="3">
    <source>
        <dbReference type="Pfam" id="PF26640"/>
    </source>
</evidence>
<comment type="caution">
    <text evidence="4">The sequence shown here is derived from an EMBL/GenBank/DDBJ whole genome shotgun (WGS) entry which is preliminary data.</text>
</comment>
<evidence type="ECO:0008006" key="6">
    <source>
        <dbReference type="Google" id="ProtNLM"/>
    </source>
</evidence>
<dbReference type="AlphaFoldDB" id="A0A9P3FM02"/>
<dbReference type="GeneID" id="68298023"/>
<evidence type="ECO:0000313" key="4">
    <source>
        <dbReference type="EMBL" id="GIZ49418.1"/>
    </source>
</evidence>
<protein>
    <recommendedName>
        <fullName evidence="6">Vegetative incompatibility protein HET-E-1</fullName>
    </recommendedName>
</protein>
<feature type="domain" description="Heterokaryon incompatibility" evidence="2">
    <location>
        <begin position="21"/>
        <end position="114"/>
    </location>
</feature>
<dbReference type="Pfam" id="PF06985">
    <property type="entry name" value="HET"/>
    <property type="match status" value="1"/>
</dbReference>
<evidence type="ECO:0000259" key="2">
    <source>
        <dbReference type="Pfam" id="PF06985"/>
    </source>
</evidence>
<dbReference type="PANTHER" id="PTHR10622">
    <property type="entry name" value="HET DOMAIN-CONTAINING PROTEIN"/>
    <property type="match status" value="1"/>
</dbReference>
<dbReference type="InterPro" id="IPR058525">
    <property type="entry name" value="DUF8212"/>
</dbReference>
<name>A0A9P3FM02_9PEZI</name>
<dbReference type="InterPro" id="IPR010730">
    <property type="entry name" value="HET"/>
</dbReference>
<evidence type="ECO:0000313" key="5">
    <source>
        <dbReference type="Proteomes" id="UP000825890"/>
    </source>
</evidence>
<accession>A0A9P3FM02</accession>
<reference evidence="4 5" key="1">
    <citation type="submission" date="2021-01" db="EMBL/GenBank/DDBJ databases">
        <title>Cercospora kikuchii MAFF 305040 whole genome shotgun sequence.</title>
        <authorList>
            <person name="Kashiwa T."/>
            <person name="Suzuki T."/>
        </authorList>
    </citation>
    <scope>NUCLEOTIDE SEQUENCE [LARGE SCALE GENOMIC DNA]</scope>
    <source>
        <strain evidence="4 5">MAFF 305040</strain>
    </source>
</reference>
<feature type="compositionally biased region" description="Low complexity" evidence="1">
    <location>
        <begin position="437"/>
        <end position="448"/>
    </location>
</feature>
<feature type="domain" description="DUF8212" evidence="3">
    <location>
        <begin position="234"/>
        <end position="264"/>
    </location>
</feature>
<organism evidence="4 5">
    <name type="scientific">Cercospora kikuchii</name>
    <dbReference type="NCBI Taxonomy" id="84275"/>
    <lineage>
        <taxon>Eukaryota</taxon>
        <taxon>Fungi</taxon>
        <taxon>Dikarya</taxon>
        <taxon>Ascomycota</taxon>
        <taxon>Pezizomycotina</taxon>
        <taxon>Dothideomycetes</taxon>
        <taxon>Dothideomycetidae</taxon>
        <taxon>Mycosphaerellales</taxon>
        <taxon>Mycosphaerellaceae</taxon>
        <taxon>Cercospora</taxon>
    </lineage>
</organism>
<proteinExistence type="predicted"/>
<feature type="region of interest" description="Disordered" evidence="1">
    <location>
        <begin position="426"/>
        <end position="448"/>
    </location>
</feature>
<dbReference type="EMBL" id="BOLY01000009">
    <property type="protein sequence ID" value="GIZ49418.1"/>
    <property type="molecule type" value="Genomic_DNA"/>
</dbReference>
<keyword evidence="5" id="KW-1185">Reference proteome</keyword>
<dbReference type="OrthoDB" id="5303367at2759"/>